<evidence type="ECO:0000256" key="1">
    <source>
        <dbReference type="ARBA" id="ARBA00022553"/>
    </source>
</evidence>
<keyword evidence="1 2" id="KW-0597">Phosphoprotein</keyword>
<dbReference type="InterPro" id="IPR050595">
    <property type="entry name" value="Bact_response_regulator"/>
</dbReference>
<dbReference type="SMART" id="SM00448">
    <property type="entry name" value="REC"/>
    <property type="match status" value="1"/>
</dbReference>
<feature type="domain" description="Response regulatory" evidence="3">
    <location>
        <begin position="71"/>
        <end position="186"/>
    </location>
</feature>
<dbReference type="PANTHER" id="PTHR44591:SF3">
    <property type="entry name" value="RESPONSE REGULATORY DOMAIN-CONTAINING PROTEIN"/>
    <property type="match status" value="1"/>
</dbReference>
<dbReference type="GO" id="GO:0003677">
    <property type="term" value="F:DNA binding"/>
    <property type="evidence" value="ECO:0007669"/>
    <property type="project" value="InterPro"/>
</dbReference>
<dbReference type="InterPro" id="IPR010093">
    <property type="entry name" value="SinI_DNA-bd"/>
</dbReference>
<feature type="modified residue" description="4-aspartylphosphate" evidence="2">
    <location>
        <position position="120"/>
    </location>
</feature>
<gene>
    <name evidence="4" type="ORF">FHS30_000456</name>
</gene>
<dbReference type="AlphaFoldDB" id="A0A839UL11"/>
<protein>
    <submittedName>
        <fullName evidence="4">Excisionase family DNA binding protein</fullName>
    </submittedName>
</protein>
<dbReference type="Pfam" id="PF12728">
    <property type="entry name" value="HTH_17"/>
    <property type="match status" value="1"/>
</dbReference>
<dbReference type="InterPro" id="IPR009061">
    <property type="entry name" value="DNA-bd_dom_put_sf"/>
</dbReference>
<dbReference type="SUPFAM" id="SSF52172">
    <property type="entry name" value="CheY-like"/>
    <property type="match status" value="1"/>
</dbReference>
<dbReference type="Proteomes" id="UP000559987">
    <property type="component" value="Unassembled WGS sequence"/>
</dbReference>
<proteinExistence type="predicted"/>
<organism evidence="4 5">
    <name type="scientific">Simiduia aestuariiviva</name>
    <dbReference type="NCBI Taxonomy" id="1510459"/>
    <lineage>
        <taxon>Bacteria</taxon>
        <taxon>Pseudomonadati</taxon>
        <taxon>Pseudomonadota</taxon>
        <taxon>Gammaproteobacteria</taxon>
        <taxon>Cellvibrionales</taxon>
        <taxon>Cellvibrionaceae</taxon>
        <taxon>Simiduia</taxon>
    </lineage>
</organism>
<dbReference type="GO" id="GO:0000160">
    <property type="term" value="P:phosphorelay signal transduction system"/>
    <property type="evidence" value="ECO:0007669"/>
    <property type="project" value="InterPro"/>
</dbReference>
<dbReference type="CDD" id="cd17574">
    <property type="entry name" value="REC_OmpR"/>
    <property type="match status" value="1"/>
</dbReference>
<name>A0A839UL11_9GAMM</name>
<dbReference type="Gene3D" id="1.10.1660.10">
    <property type="match status" value="1"/>
</dbReference>
<accession>A0A839UL11</accession>
<dbReference type="RefSeq" id="WP_183907865.1">
    <property type="nucleotide sequence ID" value="NZ_JACHXZ010000001.1"/>
</dbReference>
<dbReference type="InterPro" id="IPR001789">
    <property type="entry name" value="Sig_transdc_resp-reg_receiver"/>
</dbReference>
<dbReference type="InterPro" id="IPR011006">
    <property type="entry name" value="CheY-like_superfamily"/>
</dbReference>
<evidence type="ECO:0000256" key="2">
    <source>
        <dbReference type="PROSITE-ProRule" id="PRU00169"/>
    </source>
</evidence>
<comment type="caution">
    <text evidence="4">The sequence shown here is derived from an EMBL/GenBank/DDBJ whole genome shotgun (WGS) entry which is preliminary data.</text>
</comment>
<dbReference type="Pfam" id="PF00072">
    <property type="entry name" value="Response_reg"/>
    <property type="match status" value="1"/>
</dbReference>
<dbReference type="InterPro" id="IPR041657">
    <property type="entry name" value="HTH_17"/>
</dbReference>
<keyword evidence="5" id="KW-1185">Reference proteome</keyword>
<evidence type="ECO:0000259" key="3">
    <source>
        <dbReference type="PROSITE" id="PS50110"/>
    </source>
</evidence>
<dbReference type="NCBIfam" id="TIGR01764">
    <property type="entry name" value="excise"/>
    <property type="match status" value="1"/>
</dbReference>
<reference evidence="4 5" key="1">
    <citation type="submission" date="2020-08" db="EMBL/GenBank/DDBJ databases">
        <title>Genomic Encyclopedia of Type Strains, Phase III (KMG-III): the genomes of soil and plant-associated and newly described type strains.</title>
        <authorList>
            <person name="Whitman W."/>
        </authorList>
    </citation>
    <scope>NUCLEOTIDE SEQUENCE [LARGE SCALE GENOMIC DNA]</scope>
    <source>
        <strain evidence="4 5">CECT 8571</strain>
    </source>
</reference>
<dbReference type="PANTHER" id="PTHR44591">
    <property type="entry name" value="STRESS RESPONSE REGULATOR PROTEIN 1"/>
    <property type="match status" value="1"/>
</dbReference>
<sequence>MSEIQVLTTGEAAKYCGVNFRTVIRWIERGRLKAYKLPGRGDHRIQTQDFVAFLRDNNMPVPPELVGTNNRVLVIEDQPEMAAAIRRTLKRAGYDVEVAKDGFIAGTMLMRHNPALVTLDLKMPGMDGYQVLNFIREQEDHSQVKVLVVSAETREGLARAKTSGADDILPKPFDNSELLAKVSQLIGDGQPVSAQDQLV</sequence>
<dbReference type="Gene3D" id="3.40.50.2300">
    <property type="match status" value="1"/>
</dbReference>
<dbReference type="PROSITE" id="PS50110">
    <property type="entry name" value="RESPONSE_REGULATORY"/>
    <property type="match status" value="1"/>
</dbReference>
<dbReference type="EMBL" id="JACHXZ010000001">
    <property type="protein sequence ID" value="MBB3167280.1"/>
    <property type="molecule type" value="Genomic_DNA"/>
</dbReference>
<evidence type="ECO:0000313" key="4">
    <source>
        <dbReference type="EMBL" id="MBB3167280.1"/>
    </source>
</evidence>
<evidence type="ECO:0000313" key="5">
    <source>
        <dbReference type="Proteomes" id="UP000559987"/>
    </source>
</evidence>
<dbReference type="SUPFAM" id="SSF46955">
    <property type="entry name" value="Putative DNA-binding domain"/>
    <property type="match status" value="1"/>
</dbReference>